<evidence type="ECO:0000313" key="1">
    <source>
        <dbReference type="EMBL" id="KAI3684034.1"/>
    </source>
</evidence>
<reference evidence="2" key="1">
    <citation type="journal article" date="2022" name="Mol. Ecol. Resour.">
        <title>The genomes of chicory, endive, great burdock and yacon provide insights into Asteraceae palaeo-polyploidization history and plant inulin production.</title>
        <authorList>
            <person name="Fan W."/>
            <person name="Wang S."/>
            <person name="Wang H."/>
            <person name="Wang A."/>
            <person name="Jiang F."/>
            <person name="Liu H."/>
            <person name="Zhao H."/>
            <person name="Xu D."/>
            <person name="Zhang Y."/>
        </authorList>
    </citation>
    <scope>NUCLEOTIDE SEQUENCE [LARGE SCALE GENOMIC DNA]</scope>
    <source>
        <strain evidence="2">cv. Yunnan</strain>
    </source>
</reference>
<keyword evidence="2" id="KW-1185">Reference proteome</keyword>
<reference evidence="1 2" key="2">
    <citation type="journal article" date="2022" name="Mol. Ecol. Resour.">
        <title>The genomes of chicory, endive, great burdock and yacon provide insights into Asteraceae paleo-polyploidization history and plant inulin production.</title>
        <authorList>
            <person name="Fan W."/>
            <person name="Wang S."/>
            <person name="Wang H."/>
            <person name="Wang A."/>
            <person name="Jiang F."/>
            <person name="Liu H."/>
            <person name="Zhao H."/>
            <person name="Xu D."/>
            <person name="Zhang Y."/>
        </authorList>
    </citation>
    <scope>NUCLEOTIDE SEQUENCE [LARGE SCALE GENOMIC DNA]</scope>
    <source>
        <strain evidence="2">cv. Yunnan</strain>
        <tissue evidence="1">Leaves</tissue>
    </source>
</reference>
<proteinExistence type="predicted"/>
<dbReference type="EMBL" id="CM042045">
    <property type="protein sequence ID" value="KAI3684034.1"/>
    <property type="molecule type" value="Genomic_DNA"/>
</dbReference>
<evidence type="ECO:0000313" key="2">
    <source>
        <dbReference type="Proteomes" id="UP001056120"/>
    </source>
</evidence>
<organism evidence="1 2">
    <name type="scientific">Smallanthus sonchifolius</name>
    <dbReference type="NCBI Taxonomy" id="185202"/>
    <lineage>
        <taxon>Eukaryota</taxon>
        <taxon>Viridiplantae</taxon>
        <taxon>Streptophyta</taxon>
        <taxon>Embryophyta</taxon>
        <taxon>Tracheophyta</taxon>
        <taxon>Spermatophyta</taxon>
        <taxon>Magnoliopsida</taxon>
        <taxon>eudicotyledons</taxon>
        <taxon>Gunneridae</taxon>
        <taxon>Pentapetalae</taxon>
        <taxon>asterids</taxon>
        <taxon>campanulids</taxon>
        <taxon>Asterales</taxon>
        <taxon>Asteraceae</taxon>
        <taxon>Asteroideae</taxon>
        <taxon>Heliantheae alliance</taxon>
        <taxon>Millerieae</taxon>
        <taxon>Smallanthus</taxon>
    </lineage>
</organism>
<protein>
    <submittedName>
        <fullName evidence="1">Uncharacterized protein</fullName>
    </submittedName>
</protein>
<accession>A0ACB8YGK8</accession>
<gene>
    <name evidence="1" type="ORF">L1987_84556</name>
</gene>
<sequence length="490" mass="56365">MAKLIRSNSAWASIYMKPRCLRILVVFRVYIITMCGQVGVTGWDGWGLQCLFLEGLGMGGTLCTHVTIFTQRGKGVHNTEGQKSGMGREGWTNITLFGFCRSFGQGRLTRQFDYCGDMGSETCTQYNLWVKGGRVGTWHPHCTPFSSDESVDNNSYQWIWVRLGGHGLDWLWFLGRWGIWGGTKCTRQNVRIWRGVRFQTIARMDFYIWKGTDYFDIRAYVHNFICFHRSIEHFRDNRRHILARTIHVEFTKREVQRETWMLDKLSTVVKYDMVESPSTTKIKFLMSMMGDHTRRTGKNKDAYRSWIGKVYKNRDSIGRKRKNEGNGIRNHRCSDQLRNSRGHTLRCSHYLPSPFPDHTCLPCVVYCHGNSGSRADANKDALILLPSNITVFTLDFSASGLSDGNYVSLGWHERDDLKVVVSYLRKNEQISRIGLWGRSMGAVTSLLYGAEDPSIAGMVLDSAFSNLFNLMMELVDVYKIRLPKFTVMLF</sequence>
<dbReference type="Proteomes" id="UP001056120">
    <property type="component" value="Linkage Group LG28"/>
</dbReference>
<name>A0ACB8YGK8_9ASTR</name>
<comment type="caution">
    <text evidence="1">The sequence shown here is derived from an EMBL/GenBank/DDBJ whole genome shotgun (WGS) entry which is preliminary data.</text>
</comment>